<dbReference type="InterPro" id="IPR037171">
    <property type="entry name" value="NagB/RpiA_transferase-like"/>
</dbReference>
<evidence type="ECO:0008006" key="2">
    <source>
        <dbReference type="Google" id="ProtNLM"/>
    </source>
</evidence>
<dbReference type="InterPro" id="IPR004165">
    <property type="entry name" value="CoA_trans_fam_I"/>
</dbReference>
<dbReference type="PANTHER" id="PTHR43293:SF1">
    <property type="entry name" value="ACETATE COA-TRANSFERASE YDIF"/>
    <property type="match status" value="1"/>
</dbReference>
<protein>
    <recommendedName>
        <fullName evidence="2">Coenzyme A transferase</fullName>
    </recommendedName>
</protein>
<dbReference type="AlphaFoldDB" id="X1DHM9"/>
<evidence type="ECO:0000313" key="1">
    <source>
        <dbReference type="EMBL" id="GAH07810.1"/>
    </source>
</evidence>
<proteinExistence type="predicted"/>
<reference evidence="1" key="1">
    <citation type="journal article" date="2014" name="Front. Microbiol.">
        <title>High frequency of phylogenetically diverse reductive dehalogenase-homologous genes in deep subseafloor sedimentary metagenomes.</title>
        <authorList>
            <person name="Kawai M."/>
            <person name="Futagami T."/>
            <person name="Toyoda A."/>
            <person name="Takaki Y."/>
            <person name="Nishi S."/>
            <person name="Hori S."/>
            <person name="Arai W."/>
            <person name="Tsubouchi T."/>
            <person name="Morono Y."/>
            <person name="Uchiyama I."/>
            <person name="Ito T."/>
            <person name="Fujiyama A."/>
            <person name="Inagaki F."/>
            <person name="Takami H."/>
        </authorList>
    </citation>
    <scope>NUCLEOTIDE SEQUENCE</scope>
    <source>
        <strain evidence="1">Expedition CK06-06</strain>
    </source>
</reference>
<gene>
    <name evidence="1" type="ORF">S01H4_57520</name>
</gene>
<dbReference type="PANTHER" id="PTHR43293">
    <property type="entry name" value="ACETATE COA-TRANSFERASE YDIF"/>
    <property type="match status" value="1"/>
</dbReference>
<sequence>MQKLMDVDDAIALIQDDSTLAVGGFVGICHPEDLTSALERRFLRSGKPERLTLVYAAGQGDGETRGLNHLGHHGLVK</sequence>
<dbReference type="EMBL" id="BART01033481">
    <property type="protein sequence ID" value="GAH07810.1"/>
    <property type="molecule type" value="Genomic_DNA"/>
</dbReference>
<dbReference type="GO" id="GO:0008410">
    <property type="term" value="F:CoA-transferase activity"/>
    <property type="evidence" value="ECO:0007669"/>
    <property type="project" value="InterPro"/>
</dbReference>
<dbReference type="Pfam" id="PF01144">
    <property type="entry name" value="CoA_trans"/>
    <property type="match status" value="1"/>
</dbReference>
<comment type="caution">
    <text evidence="1">The sequence shown here is derived from an EMBL/GenBank/DDBJ whole genome shotgun (WGS) entry which is preliminary data.</text>
</comment>
<name>X1DHM9_9ZZZZ</name>
<dbReference type="SUPFAM" id="SSF100950">
    <property type="entry name" value="NagB/RpiA/CoA transferase-like"/>
    <property type="match status" value="1"/>
</dbReference>
<dbReference type="Gene3D" id="3.40.1080.10">
    <property type="entry name" value="Glutaconate Coenzyme A-transferase"/>
    <property type="match status" value="1"/>
</dbReference>
<organism evidence="1">
    <name type="scientific">marine sediment metagenome</name>
    <dbReference type="NCBI Taxonomy" id="412755"/>
    <lineage>
        <taxon>unclassified sequences</taxon>
        <taxon>metagenomes</taxon>
        <taxon>ecological metagenomes</taxon>
    </lineage>
</organism>
<accession>X1DHM9</accession>